<comment type="caution">
    <text evidence="2">The sequence shown here is derived from an EMBL/GenBank/DDBJ whole genome shotgun (WGS) entry which is preliminary data.</text>
</comment>
<accession>A0A813WKH0</accession>
<feature type="region of interest" description="Disordered" evidence="1">
    <location>
        <begin position="1"/>
        <end position="25"/>
    </location>
</feature>
<proteinExistence type="predicted"/>
<dbReference type="EMBL" id="CAJNOR010000260">
    <property type="protein sequence ID" value="CAF0858730.1"/>
    <property type="molecule type" value="Genomic_DNA"/>
</dbReference>
<feature type="region of interest" description="Disordered" evidence="1">
    <location>
        <begin position="189"/>
        <end position="249"/>
    </location>
</feature>
<dbReference type="Proteomes" id="UP000663828">
    <property type="component" value="Unassembled WGS sequence"/>
</dbReference>
<evidence type="ECO:0000313" key="2">
    <source>
        <dbReference type="EMBL" id="CAF0858730.1"/>
    </source>
</evidence>
<dbReference type="AlphaFoldDB" id="A0A813WKH0"/>
<protein>
    <submittedName>
        <fullName evidence="2">Uncharacterized protein</fullName>
    </submittedName>
</protein>
<organism evidence="2 3">
    <name type="scientific">Adineta ricciae</name>
    <name type="common">Rotifer</name>
    <dbReference type="NCBI Taxonomy" id="249248"/>
    <lineage>
        <taxon>Eukaryota</taxon>
        <taxon>Metazoa</taxon>
        <taxon>Spiralia</taxon>
        <taxon>Gnathifera</taxon>
        <taxon>Rotifera</taxon>
        <taxon>Eurotatoria</taxon>
        <taxon>Bdelloidea</taxon>
        <taxon>Adinetida</taxon>
        <taxon>Adinetidae</taxon>
        <taxon>Adineta</taxon>
    </lineage>
</organism>
<keyword evidence="3" id="KW-1185">Reference proteome</keyword>
<feature type="compositionally biased region" description="Polar residues" evidence="1">
    <location>
        <begin position="219"/>
        <end position="233"/>
    </location>
</feature>
<sequence length="276" mass="31667">MNTSLVTEETQQHLHVPSPPTSRVRSLSLKPQEIHQDYPRRQSSTDICSSPVKRTELSADTNHHEQIRTPPPRRSSMARFQRRFTVFSYEEQSVASNRQRRMTTGRFSFFDDKSNSNLLKNKRPSVISHMVESFVRRFSLRKKKSNNHNSEQDETVIDPVYETLKTAAETRKMTLANYLQQRQQILNKQGSLNSQGSSEPDIQSSPRTSRHESRAETDLSPSTLKPSSRQSGRLSIGKRSKSVRLPHLTDRNSLPSRYISFYNPSTDVTFESGTSI</sequence>
<gene>
    <name evidence="2" type="ORF">XAT740_LOCUS5871</name>
</gene>
<reference evidence="2" key="1">
    <citation type="submission" date="2021-02" db="EMBL/GenBank/DDBJ databases">
        <authorList>
            <person name="Nowell W R."/>
        </authorList>
    </citation>
    <scope>NUCLEOTIDE SEQUENCE</scope>
</reference>
<feature type="compositionally biased region" description="Polar residues" evidence="1">
    <location>
        <begin position="189"/>
        <end position="207"/>
    </location>
</feature>
<evidence type="ECO:0000313" key="3">
    <source>
        <dbReference type="Proteomes" id="UP000663828"/>
    </source>
</evidence>
<evidence type="ECO:0000256" key="1">
    <source>
        <dbReference type="SAM" id="MobiDB-lite"/>
    </source>
</evidence>
<name>A0A813WKH0_ADIRI</name>